<keyword evidence="4" id="KW-1185">Reference proteome</keyword>
<dbReference type="Gene3D" id="1.10.10.450">
    <property type="entry name" value="TraM protein, DNA-binding"/>
    <property type="match status" value="1"/>
</dbReference>
<dbReference type="GO" id="GO:0003677">
    <property type="term" value="F:DNA binding"/>
    <property type="evidence" value="ECO:0007669"/>
    <property type="project" value="InterPro"/>
</dbReference>
<dbReference type="EMBL" id="CP054213">
    <property type="protein sequence ID" value="QKJ89314.1"/>
    <property type="molecule type" value="Genomic_DNA"/>
</dbReference>
<evidence type="ECO:0000256" key="1">
    <source>
        <dbReference type="ARBA" id="ARBA00023015"/>
    </source>
</evidence>
<sequence>MTRRNVYFKEKIEREVLEHVQMEIQNGATHGDINFSSVVNELVEFALRIKKLQKDSPAFDETGYKKELIRKVAGSREASSIMMVMLAEMYLGMRGEGGEERLAELINTNLTAMNDAEDSAENKFFLQDEADE</sequence>
<dbReference type="InterPro" id="IPR007925">
    <property type="entry name" value="TRelaxosome_TraM"/>
</dbReference>
<proteinExistence type="predicted"/>
<dbReference type="Pfam" id="PF05261">
    <property type="entry name" value="Tra_M"/>
    <property type="match status" value="1"/>
</dbReference>
<name>A0A6M8UI88_9GAMM</name>
<dbReference type="AlphaFoldDB" id="A0A6M8UI88"/>
<keyword evidence="3" id="KW-0614">Plasmid</keyword>
<dbReference type="InterPro" id="IPR042073">
    <property type="entry name" value="TraM_DNA-bd"/>
</dbReference>
<organism evidence="3 4">
    <name type="scientific">Paramixta manurensis</name>
    <dbReference type="NCBI Taxonomy" id="2740817"/>
    <lineage>
        <taxon>Bacteria</taxon>
        <taxon>Pseudomonadati</taxon>
        <taxon>Pseudomonadota</taxon>
        <taxon>Gammaproteobacteria</taxon>
        <taxon>Enterobacterales</taxon>
        <taxon>Erwiniaceae</taxon>
        <taxon>Paramixta</taxon>
    </lineage>
</organism>
<dbReference type="RefSeq" id="WP_173636371.1">
    <property type="nucleotide sequence ID" value="NZ_CP054213.1"/>
</dbReference>
<keyword evidence="2" id="KW-0804">Transcription</keyword>
<geneLocation type="plasmid" evidence="4">
    <name>ppd-1</name>
</geneLocation>
<dbReference type="Proteomes" id="UP000505325">
    <property type="component" value="Plasmid pPD-1"/>
</dbReference>
<evidence type="ECO:0000256" key="2">
    <source>
        <dbReference type="ARBA" id="ARBA00023163"/>
    </source>
</evidence>
<reference evidence="3 4" key="1">
    <citation type="submission" date="2020-06" db="EMBL/GenBank/DDBJ databases">
        <title>Genome sequence of Paramixta manurensis strain PD-1.</title>
        <authorList>
            <person name="Lee C.W."/>
            <person name="Kim J."/>
        </authorList>
    </citation>
    <scope>NUCLEOTIDE SEQUENCE [LARGE SCALE GENOMIC DNA]</scope>
    <source>
        <strain evidence="3 4">PD-1</strain>
        <plasmid evidence="4">ppd-1</plasmid>
    </source>
</reference>
<keyword evidence="1" id="KW-0805">Transcription regulation</keyword>
<protein>
    <submittedName>
        <fullName evidence="3">Conjugal transfer protein</fullName>
    </submittedName>
</protein>
<evidence type="ECO:0000313" key="4">
    <source>
        <dbReference type="Proteomes" id="UP000505325"/>
    </source>
</evidence>
<gene>
    <name evidence="3" type="ORF">PMPD1_4416</name>
</gene>
<dbReference type="KEGG" id="pmak:PMPD1_4416"/>
<accession>A0A6M8UI88</accession>
<evidence type="ECO:0000313" key="3">
    <source>
        <dbReference type="EMBL" id="QKJ89314.1"/>
    </source>
</evidence>